<dbReference type="SUPFAM" id="SSF81338">
    <property type="entry name" value="Aquaporin-like"/>
    <property type="match status" value="1"/>
</dbReference>
<accession>A0A9N7Z4P3</accession>
<dbReference type="InterPro" id="IPR050363">
    <property type="entry name" value="MIP/Aquaporin"/>
</dbReference>
<evidence type="ECO:0000256" key="3">
    <source>
        <dbReference type="ARBA" id="ARBA00022448"/>
    </source>
</evidence>
<evidence type="ECO:0000256" key="5">
    <source>
        <dbReference type="ARBA" id="ARBA00022989"/>
    </source>
</evidence>
<evidence type="ECO:0000256" key="8">
    <source>
        <dbReference type="ARBA" id="ARBA00049405"/>
    </source>
</evidence>
<evidence type="ECO:0000313" key="12">
    <source>
        <dbReference type="Proteomes" id="UP001153269"/>
    </source>
</evidence>
<dbReference type="InterPro" id="IPR023271">
    <property type="entry name" value="Aquaporin-like"/>
</dbReference>
<evidence type="ECO:0000256" key="1">
    <source>
        <dbReference type="ARBA" id="ARBA00004141"/>
    </source>
</evidence>
<protein>
    <recommendedName>
        <fullName evidence="13">Aquaporin-3</fullName>
    </recommendedName>
</protein>
<dbReference type="Pfam" id="PF00230">
    <property type="entry name" value="MIP"/>
    <property type="match status" value="1"/>
</dbReference>
<evidence type="ECO:0000313" key="11">
    <source>
        <dbReference type="EMBL" id="CAB1451185.1"/>
    </source>
</evidence>
<comment type="catalytic activity">
    <reaction evidence="8">
        <text>glycerol(in) = glycerol(out)</text>
        <dbReference type="Rhea" id="RHEA:29675"/>
        <dbReference type="ChEBI" id="CHEBI:17754"/>
    </reaction>
</comment>
<sequence>MDIQTTTTTRVNTCKAMLLGLTKEFMTEFLGMFILVLFVRGSAAQAMFTGGAWGNLLTYNTGVTLGLMLAIYVAGAYLNPAVTLAMVVLRRLPLMKFPLYVAAQFLGSYAGAHVFYGLYYDALMAYANGVSRVTDANDTAHILASCPIEYTSVLNGFLDQVIGTAALIVGILAFTGENNRGNPKGLQPLAFSLIIIAIAVSTGLNPAPLNAAQDVSPWLFAVVADWGLDVFR</sequence>
<dbReference type="InterPro" id="IPR000425">
    <property type="entry name" value="MIP"/>
</dbReference>
<dbReference type="PANTHER" id="PTHR43829:SF29">
    <property type="entry name" value="AQUAPORIN 9"/>
    <property type="match status" value="1"/>
</dbReference>
<comment type="catalytic activity">
    <reaction evidence="7">
        <text>H2O(in) = H2O(out)</text>
        <dbReference type="Rhea" id="RHEA:29667"/>
        <dbReference type="ChEBI" id="CHEBI:15377"/>
    </reaction>
</comment>
<evidence type="ECO:0008006" key="13">
    <source>
        <dbReference type="Google" id="ProtNLM"/>
    </source>
</evidence>
<evidence type="ECO:0000256" key="2">
    <source>
        <dbReference type="ARBA" id="ARBA00006175"/>
    </source>
</evidence>
<dbReference type="PRINTS" id="PR00783">
    <property type="entry name" value="MINTRINSICP"/>
</dbReference>
<dbReference type="AlphaFoldDB" id="A0A9N7Z4P3"/>
<comment type="similarity">
    <text evidence="2 9">Belongs to the MIP/aquaporin (TC 1.A.8) family.</text>
</comment>
<evidence type="ECO:0000256" key="9">
    <source>
        <dbReference type="RuleBase" id="RU000477"/>
    </source>
</evidence>
<proteinExistence type="inferred from homology"/>
<dbReference type="GO" id="GO:0016323">
    <property type="term" value="C:basolateral plasma membrane"/>
    <property type="evidence" value="ECO:0007669"/>
    <property type="project" value="TreeGrafter"/>
</dbReference>
<evidence type="ECO:0000256" key="4">
    <source>
        <dbReference type="ARBA" id="ARBA00022692"/>
    </source>
</evidence>
<dbReference type="Gene3D" id="1.20.1080.10">
    <property type="entry name" value="Glycerol uptake facilitator protein"/>
    <property type="match status" value="1"/>
</dbReference>
<reference evidence="11" key="1">
    <citation type="submission" date="2020-03" db="EMBL/GenBank/DDBJ databases">
        <authorList>
            <person name="Weist P."/>
        </authorList>
    </citation>
    <scope>NUCLEOTIDE SEQUENCE</scope>
</reference>
<keyword evidence="4 9" id="KW-0812">Transmembrane</keyword>
<dbReference type="PANTHER" id="PTHR43829">
    <property type="entry name" value="AQUAPORIN OR AQUAGLYCEROPORIN RELATED"/>
    <property type="match status" value="1"/>
</dbReference>
<evidence type="ECO:0000256" key="6">
    <source>
        <dbReference type="ARBA" id="ARBA00023136"/>
    </source>
</evidence>
<gene>
    <name evidence="11" type="ORF">PLEPLA_LOCUS38878</name>
</gene>
<dbReference type="Proteomes" id="UP001153269">
    <property type="component" value="Unassembled WGS sequence"/>
</dbReference>
<organism evidence="11 12">
    <name type="scientific">Pleuronectes platessa</name>
    <name type="common">European plaice</name>
    <dbReference type="NCBI Taxonomy" id="8262"/>
    <lineage>
        <taxon>Eukaryota</taxon>
        <taxon>Metazoa</taxon>
        <taxon>Chordata</taxon>
        <taxon>Craniata</taxon>
        <taxon>Vertebrata</taxon>
        <taxon>Euteleostomi</taxon>
        <taxon>Actinopterygii</taxon>
        <taxon>Neopterygii</taxon>
        <taxon>Teleostei</taxon>
        <taxon>Neoteleostei</taxon>
        <taxon>Acanthomorphata</taxon>
        <taxon>Carangaria</taxon>
        <taxon>Pleuronectiformes</taxon>
        <taxon>Pleuronectoidei</taxon>
        <taxon>Pleuronectidae</taxon>
        <taxon>Pleuronectes</taxon>
    </lineage>
</organism>
<comment type="caution">
    <text evidence="11">The sequence shown here is derived from an EMBL/GenBank/DDBJ whole genome shotgun (WGS) entry which is preliminary data.</text>
</comment>
<dbReference type="EMBL" id="CADEAL010004081">
    <property type="protein sequence ID" value="CAB1451185.1"/>
    <property type="molecule type" value="Genomic_DNA"/>
</dbReference>
<keyword evidence="6 10" id="KW-0472">Membrane</keyword>
<dbReference type="GO" id="GO:0015254">
    <property type="term" value="F:glycerol channel activity"/>
    <property type="evidence" value="ECO:0007669"/>
    <property type="project" value="TreeGrafter"/>
</dbReference>
<keyword evidence="12" id="KW-1185">Reference proteome</keyword>
<keyword evidence="3 9" id="KW-0813">Transport</keyword>
<dbReference type="GO" id="GO:0015204">
    <property type="term" value="F:urea transmembrane transporter activity"/>
    <property type="evidence" value="ECO:0007669"/>
    <property type="project" value="TreeGrafter"/>
</dbReference>
<feature type="transmembrane region" description="Helical" evidence="10">
    <location>
        <begin position="157"/>
        <end position="176"/>
    </location>
</feature>
<feature type="transmembrane region" description="Helical" evidence="10">
    <location>
        <begin position="188"/>
        <end position="209"/>
    </location>
</feature>
<comment type="subcellular location">
    <subcellularLocation>
        <location evidence="1">Membrane</location>
        <topology evidence="1">Multi-pass membrane protein</topology>
    </subcellularLocation>
</comment>
<keyword evidence="5 10" id="KW-1133">Transmembrane helix</keyword>
<evidence type="ECO:0000256" key="10">
    <source>
        <dbReference type="SAM" id="Phobius"/>
    </source>
</evidence>
<name>A0A9N7Z4P3_PLEPL</name>
<feature type="transmembrane region" description="Helical" evidence="10">
    <location>
        <begin position="99"/>
        <end position="119"/>
    </location>
</feature>
<feature type="transmembrane region" description="Helical" evidence="10">
    <location>
        <begin position="63"/>
        <end position="87"/>
    </location>
</feature>
<dbReference type="GO" id="GO:0015250">
    <property type="term" value="F:water channel activity"/>
    <property type="evidence" value="ECO:0007669"/>
    <property type="project" value="TreeGrafter"/>
</dbReference>
<evidence type="ECO:0000256" key="7">
    <source>
        <dbReference type="ARBA" id="ARBA00034651"/>
    </source>
</evidence>
<feature type="transmembrane region" description="Helical" evidence="10">
    <location>
        <begin position="25"/>
        <end position="43"/>
    </location>
</feature>